<dbReference type="GO" id="GO:0030313">
    <property type="term" value="C:cell envelope"/>
    <property type="evidence" value="ECO:0007669"/>
    <property type="project" value="UniProtKB-SubCell"/>
</dbReference>
<feature type="domain" description="CopC" evidence="8">
    <location>
        <begin position="37"/>
        <end position="130"/>
    </location>
</feature>
<dbReference type="InterPro" id="IPR014756">
    <property type="entry name" value="Ig_E-set"/>
</dbReference>
<evidence type="ECO:0000259" key="8">
    <source>
        <dbReference type="Pfam" id="PF04234"/>
    </source>
</evidence>
<evidence type="ECO:0000256" key="5">
    <source>
        <dbReference type="SAM" id="MobiDB-lite"/>
    </source>
</evidence>
<dbReference type="RefSeq" id="WP_011776988.1">
    <property type="nucleotide sequence ID" value="NZ_FNKH01000001.1"/>
</dbReference>
<dbReference type="InterPro" id="IPR014755">
    <property type="entry name" value="Cu-Rt/internalin_Ig-like"/>
</dbReference>
<feature type="compositionally biased region" description="Low complexity" evidence="5">
    <location>
        <begin position="138"/>
        <end position="164"/>
    </location>
</feature>
<feature type="chain" id="PRO_5010274329" description="CopC domain-containing protein" evidence="7">
    <location>
        <begin position="37"/>
        <end position="209"/>
    </location>
</feature>
<evidence type="ECO:0000256" key="2">
    <source>
        <dbReference type="ARBA" id="ARBA00022723"/>
    </source>
</evidence>
<evidence type="ECO:0000256" key="4">
    <source>
        <dbReference type="ARBA" id="ARBA00023008"/>
    </source>
</evidence>
<name>A0A1H0XJR9_9MICC</name>
<comment type="subcellular location">
    <subcellularLocation>
        <location evidence="1">Cell envelope</location>
    </subcellularLocation>
</comment>
<feature type="region of interest" description="Disordered" evidence="5">
    <location>
        <begin position="133"/>
        <end position="173"/>
    </location>
</feature>
<keyword evidence="6" id="KW-0472">Membrane</keyword>
<feature type="signal peptide" evidence="7">
    <location>
        <begin position="1"/>
        <end position="36"/>
    </location>
</feature>
<dbReference type="STRING" id="37928.SAMN04489742_0032"/>
<dbReference type="GO" id="GO:0042597">
    <property type="term" value="C:periplasmic space"/>
    <property type="evidence" value="ECO:0007669"/>
    <property type="project" value="InterPro"/>
</dbReference>
<sequence>MNNPMTFRLPRAAAAVFAFLLAAALVLLQPVSGAFAHDDLLGSNPADGDTVEQMPGDIVLRYSANVVGLGSTVLIQDAEGNDWTDGETRIVDDAMIQEVRSGAPAGEYTVLWRAVSSDSHPIEGTLTFTVAGSADSQATPESTPASSPAAAPAPATPTDSALPSEAAGDSEQAATGTDATGVLIGAAVVLVLIVALVAFVVRRKAKAGN</sequence>
<evidence type="ECO:0000313" key="9">
    <source>
        <dbReference type="EMBL" id="SDQ03160.1"/>
    </source>
</evidence>
<dbReference type="GO" id="GO:0046688">
    <property type="term" value="P:response to copper ion"/>
    <property type="evidence" value="ECO:0007669"/>
    <property type="project" value="InterPro"/>
</dbReference>
<dbReference type="InterPro" id="IPR032694">
    <property type="entry name" value="CopC/D"/>
</dbReference>
<dbReference type="PANTHER" id="PTHR34820:SF4">
    <property type="entry name" value="INNER MEMBRANE PROTEIN YEBZ"/>
    <property type="match status" value="1"/>
</dbReference>
<dbReference type="GO" id="GO:0006825">
    <property type="term" value="P:copper ion transport"/>
    <property type="evidence" value="ECO:0007669"/>
    <property type="project" value="InterPro"/>
</dbReference>
<evidence type="ECO:0000256" key="6">
    <source>
        <dbReference type="SAM" id="Phobius"/>
    </source>
</evidence>
<evidence type="ECO:0000313" key="10">
    <source>
        <dbReference type="Proteomes" id="UP000181917"/>
    </source>
</evidence>
<reference evidence="9 10" key="1">
    <citation type="submission" date="2016-10" db="EMBL/GenBank/DDBJ databases">
        <authorList>
            <person name="de Groot N.N."/>
        </authorList>
    </citation>
    <scope>NUCLEOTIDE SEQUENCE [LARGE SCALE GENOMIC DNA]</scope>
    <source>
        <strain evidence="9 10">DSM 20117</strain>
    </source>
</reference>
<feature type="transmembrane region" description="Helical" evidence="6">
    <location>
        <begin position="182"/>
        <end position="201"/>
    </location>
</feature>
<evidence type="ECO:0000256" key="1">
    <source>
        <dbReference type="ARBA" id="ARBA00004196"/>
    </source>
</evidence>
<dbReference type="InterPro" id="IPR007348">
    <property type="entry name" value="CopC_dom"/>
</dbReference>
<dbReference type="OrthoDB" id="5242236at2"/>
<protein>
    <recommendedName>
        <fullName evidence="8">CopC domain-containing protein</fullName>
    </recommendedName>
</protein>
<dbReference type="Pfam" id="PF04234">
    <property type="entry name" value="CopC"/>
    <property type="match status" value="1"/>
</dbReference>
<accession>A0A1H0XJR9</accession>
<evidence type="ECO:0000256" key="7">
    <source>
        <dbReference type="SAM" id="SignalP"/>
    </source>
</evidence>
<gene>
    <name evidence="9" type="ORF">SAMN04489742_0032</name>
</gene>
<dbReference type="SUPFAM" id="SSF81296">
    <property type="entry name" value="E set domains"/>
    <property type="match status" value="1"/>
</dbReference>
<dbReference type="AlphaFoldDB" id="A0A1H0XJR9"/>
<proteinExistence type="predicted"/>
<keyword evidence="4" id="KW-0186">Copper</keyword>
<organism evidence="9 10">
    <name type="scientific">Crystallibacter crystallopoietes</name>
    <dbReference type="NCBI Taxonomy" id="37928"/>
    <lineage>
        <taxon>Bacteria</taxon>
        <taxon>Bacillati</taxon>
        <taxon>Actinomycetota</taxon>
        <taxon>Actinomycetes</taxon>
        <taxon>Micrococcales</taxon>
        <taxon>Micrococcaceae</taxon>
        <taxon>Crystallibacter</taxon>
    </lineage>
</organism>
<dbReference type="GO" id="GO:0005886">
    <property type="term" value="C:plasma membrane"/>
    <property type="evidence" value="ECO:0007669"/>
    <property type="project" value="TreeGrafter"/>
</dbReference>
<keyword evidence="6" id="KW-0812">Transmembrane</keyword>
<keyword evidence="6" id="KW-1133">Transmembrane helix</keyword>
<dbReference type="Proteomes" id="UP000181917">
    <property type="component" value="Unassembled WGS sequence"/>
</dbReference>
<dbReference type="PANTHER" id="PTHR34820">
    <property type="entry name" value="INNER MEMBRANE PROTEIN YEBZ"/>
    <property type="match status" value="1"/>
</dbReference>
<evidence type="ECO:0000256" key="3">
    <source>
        <dbReference type="ARBA" id="ARBA00022729"/>
    </source>
</evidence>
<keyword evidence="2" id="KW-0479">Metal-binding</keyword>
<dbReference type="EMBL" id="FNKH01000001">
    <property type="protein sequence ID" value="SDQ03160.1"/>
    <property type="molecule type" value="Genomic_DNA"/>
</dbReference>
<keyword evidence="3 7" id="KW-0732">Signal</keyword>
<keyword evidence="10" id="KW-1185">Reference proteome</keyword>
<dbReference type="GO" id="GO:0005507">
    <property type="term" value="F:copper ion binding"/>
    <property type="evidence" value="ECO:0007669"/>
    <property type="project" value="InterPro"/>
</dbReference>
<dbReference type="Gene3D" id="2.60.40.1220">
    <property type="match status" value="1"/>
</dbReference>